<comment type="subcellular location">
    <subcellularLocation>
        <location evidence="2">Membrane</location>
    </subcellularLocation>
</comment>
<dbReference type="Gene3D" id="6.10.340.10">
    <property type="match status" value="1"/>
</dbReference>
<dbReference type="CDD" id="cd00082">
    <property type="entry name" value="HisKA"/>
    <property type="match status" value="1"/>
</dbReference>
<dbReference type="EMBL" id="JAACJS010000012">
    <property type="protein sequence ID" value="NCI50313.1"/>
    <property type="molecule type" value="Genomic_DNA"/>
</dbReference>
<organism evidence="14 15">
    <name type="scientific">Sediminibacterium roseum</name>
    <dbReference type="NCBI Taxonomy" id="1978412"/>
    <lineage>
        <taxon>Bacteria</taxon>
        <taxon>Pseudomonadati</taxon>
        <taxon>Bacteroidota</taxon>
        <taxon>Chitinophagia</taxon>
        <taxon>Chitinophagales</taxon>
        <taxon>Chitinophagaceae</taxon>
        <taxon>Sediminibacterium</taxon>
    </lineage>
</organism>
<dbReference type="InterPro" id="IPR050428">
    <property type="entry name" value="TCS_sensor_his_kinase"/>
</dbReference>
<gene>
    <name evidence="14" type="ORF">GWC95_10300</name>
</gene>
<evidence type="ECO:0000256" key="2">
    <source>
        <dbReference type="ARBA" id="ARBA00004370"/>
    </source>
</evidence>
<protein>
    <recommendedName>
        <fullName evidence="3">histidine kinase</fullName>
        <ecNumber evidence="3">2.7.13.3</ecNumber>
    </recommendedName>
</protein>
<evidence type="ECO:0000259" key="13">
    <source>
        <dbReference type="PROSITE" id="PS50885"/>
    </source>
</evidence>
<dbReference type="PROSITE" id="PS50885">
    <property type="entry name" value="HAMP"/>
    <property type="match status" value="1"/>
</dbReference>
<evidence type="ECO:0000256" key="3">
    <source>
        <dbReference type="ARBA" id="ARBA00012438"/>
    </source>
</evidence>
<dbReference type="InterPro" id="IPR003661">
    <property type="entry name" value="HisK_dim/P_dom"/>
</dbReference>
<dbReference type="SMART" id="SM00388">
    <property type="entry name" value="HisKA"/>
    <property type="match status" value="1"/>
</dbReference>
<reference evidence="14 15" key="1">
    <citation type="submission" date="2020-01" db="EMBL/GenBank/DDBJ databases">
        <title>Genome analysis.</title>
        <authorList>
            <person name="Wu S."/>
            <person name="Wang G."/>
        </authorList>
    </citation>
    <scope>NUCLEOTIDE SEQUENCE [LARGE SCALE GENOMIC DNA]</scope>
    <source>
        <strain evidence="14 15">SYL130</strain>
    </source>
</reference>
<keyword evidence="7 14" id="KW-0418">Kinase</keyword>
<name>A0ABW9ZT57_9BACT</name>
<sequence>MKVRLKITLASLLLAFTVLAAFGIATYYTTASQYQRDFNRRLQNRSLTVAKLLSRLPSNDYTFLSKLDSSTTNMLVAETISIFDKEKNSLYYFSRAKTPFVSIEPELLDEILEKKIVNTSEGKKKLVGIYYDASPKPVIVVTSAIDQAGINNLRELRYNLLISFLAATLVSILAGWIFSRELLRPVKKIAETVDKISATNIENRLPELPAKDEWNMLSVTFNNLLHRLQESFEIQGRFISNASHELSTPLTSVINQIDVTLRKERTNGEYLKVLRSVQADAQHMTDLTQQLLVLARTARGGALQTTGVRMDEVLMEVPSLLKKNHPEYAAKVYFDEIPDNEDLGIVAGNYELLLSACRNIAENGCKYSPDHTVHISLSFVEGRIVILFSNITDTFNPDEIGMIFQPFQRGSNASAAPGYGLGLSLTRRIILLHKGEIKAEISNDKRLVVSVILPSASAGKY</sequence>
<keyword evidence="10" id="KW-0472">Membrane</keyword>
<dbReference type="InterPro" id="IPR003594">
    <property type="entry name" value="HATPase_dom"/>
</dbReference>
<keyword evidence="8 10" id="KW-1133">Transmembrane helix</keyword>
<keyword evidence="15" id="KW-1185">Reference proteome</keyword>
<feature type="domain" description="HAMP" evidence="13">
    <location>
        <begin position="180"/>
        <end position="233"/>
    </location>
</feature>
<evidence type="ECO:0000256" key="10">
    <source>
        <dbReference type="SAM" id="Phobius"/>
    </source>
</evidence>
<dbReference type="InterPro" id="IPR005467">
    <property type="entry name" value="His_kinase_dom"/>
</dbReference>
<comment type="catalytic activity">
    <reaction evidence="1">
        <text>ATP + protein L-histidine = ADP + protein N-phospho-L-histidine.</text>
        <dbReference type="EC" id="2.7.13.3"/>
    </reaction>
</comment>
<evidence type="ECO:0000259" key="12">
    <source>
        <dbReference type="PROSITE" id="PS50109"/>
    </source>
</evidence>
<feature type="transmembrane region" description="Helical" evidence="10">
    <location>
        <begin position="158"/>
        <end position="178"/>
    </location>
</feature>
<dbReference type="SUPFAM" id="SSF55874">
    <property type="entry name" value="ATPase domain of HSP90 chaperone/DNA topoisomerase II/histidine kinase"/>
    <property type="match status" value="1"/>
</dbReference>
<evidence type="ECO:0000313" key="15">
    <source>
        <dbReference type="Proteomes" id="UP000753802"/>
    </source>
</evidence>
<dbReference type="GO" id="GO:0016301">
    <property type="term" value="F:kinase activity"/>
    <property type="evidence" value="ECO:0007669"/>
    <property type="project" value="UniProtKB-KW"/>
</dbReference>
<evidence type="ECO:0000256" key="11">
    <source>
        <dbReference type="SAM" id="SignalP"/>
    </source>
</evidence>
<dbReference type="PANTHER" id="PTHR45436:SF5">
    <property type="entry name" value="SENSOR HISTIDINE KINASE TRCS"/>
    <property type="match status" value="1"/>
</dbReference>
<dbReference type="Pfam" id="PF00512">
    <property type="entry name" value="HisKA"/>
    <property type="match status" value="1"/>
</dbReference>
<keyword evidence="6 10" id="KW-0812">Transmembrane</keyword>
<evidence type="ECO:0000313" key="14">
    <source>
        <dbReference type="EMBL" id="NCI50313.1"/>
    </source>
</evidence>
<dbReference type="SMART" id="SM00387">
    <property type="entry name" value="HATPase_c"/>
    <property type="match status" value="1"/>
</dbReference>
<evidence type="ECO:0000256" key="8">
    <source>
        <dbReference type="ARBA" id="ARBA00022989"/>
    </source>
</evidence>
<feature type="domain" description="Histidine kinase" evidence="12">
    <location>
        <begin position="241"/>
        <end position="457"/>
    </location>
</feature>
<evidence type="ECO:0000256" key="9">
    <source>
        <dbReference type="ARBA" id="ARBA00023012"/>
    </source>
</evidence>
<dbReference type="CDD" id="cd06225">
    <property type="entry name" value="HAMP"/>
    <property type="match status" value="1"/>
</dbReference>
<comment type="caution">
    <text evidence="14">The sequence shown here is derived from an EMBL/GenBank/DDBJ whole genome shotgun (WGS) entry which is preliminary data.</text>
</comment>
<keyword evidence="4" id="KW-0597">Phosphoprotein</keyword>
<dbReference type="Pfam" id="PF02518">
    <property type="entry name" value="HATPase_c"/>
    <property type="match status" value="1"/>
</dbReference>
<dbReference type="PROSITE" id="PS50109">
    <property type="entry name" value="HIS_KIN"/>
    <property type="match status" value="1"/>
</dbReference>
<dbReference type="InterPro" id="IPR036890">
    <property type="entry name" value="HATPase_C_sf"/>
</dbReference>
<dbReference type="Gene3D" id="3.30.565.10">
    <property type="entry name" value="Histidine kinase-like ATPase, C-terminal domain"/>
    <property type="match status" value="1"/>
</dbReference>
<evidence type="ECO:0000256" key="1">
    <source>
        <dbReference type="ARBA" id="ARBA00000085"/>
    </source>
</evidence>
<proteinExistence type="predicted"/>
<dbReference type="RefSeq" id="WP_161818616.1">
    <property type="nucleotide sequence ID" value="NZ_JAACJS010000012.1"/>
</dbReference>
<dbReference type="EC" id="2.7.13.3" evidence="3"/>
<evidence type="ECO:0000256" key="6">
    <source>
        <dbReference type="ARBA" id="ARBA00022692"/>
    </source>
</evidence>
<dbReference type="Pfam" id="PF00672">
    <property type="entry name" value="HAMP"/>
    <property type="match status" value="1"/>
</dbReference>
<keyword evidence="11" id="KW-0732">Signal</keyword>
<dbReference type="Proteomes" id="UP000753802">
    <property type="component" value="Unassembled WGS sequence"/>
</dbReference>
<feature type="signal peptide" evidence="11">
    <location>
        <begin position="1"/>
        <end position="20"/>
    </location>
</feature>
<accession>A0ABW9ZT57</accession>
<evidence type="ECO:0000256" key="5">
    <source>
        <dbReference type="ARBA" id="ARBA00022679"/>
    </source>
</evidence>
<feature type="chain" id="PRO_5046010401" description="histidine kinase" evidence="11">
    <location>
        <begin position="21"/>
        <end position="461"/>
    </location>
</feature>
<dbReference type="SUPFAM" id="SSF47384">
    <property type="entry name" value="Homodimeric domain of signal transducing histidine kinase"/>
    <property type="match status" value="1"/>
</dbReference>
<dbReference type="SUPFAM" id="SSF158472">
    <property type="entry name" value="HAMP domain-like"/>
    <property type="match status" value="1"/>
</dbReference>
<dbReference type="SMART" id="SM00304">
    <property type="entry name" value="HAMP"/>
    <property type="match status" value="1"/>
</dbReference>
<dbReference type="Gene3D" id="1.10.287.130">
    <property type="match status" value="1"/>
</dbReference>
<evidence type="ECO:0000256" key="4">
    <source>
        <dbReference type="ARBA" id="ARBA00022553"/>
    </source>
</evidence>
<evidence type="ECO:0000256" key="7">
    <source>
        <dbReference type="ARBA" id="ARBA00022777"/>
    </source>
</evidence>
<dbReference type="InterPro" id="IPR003660">
    <property type="entry name" value="HAMP_dom"/>
</dbReference>
<dbReference type="InterPro" id="IPR036097">
    <property type="entry name" value="HisK_dim/P_sf"/>
</dbReference>
<dbReference type="PANTHER" id="PTHR45436">
    <property type="entry name" value="SENSOR HISTIDINE KINASE YKOH"/>
    <property type="match status" value="1"/>
</dbReference>
<keyword evidence="9" id="KW-0902">Two-component regulatory system</keyword>
<keyword evidence="5" id="KW-0808">Transferase</keyword>